<dbReference type="eggNOG" id="ENOG5030TQH">
    <property type="taxonomic scope" value="Bacteria"/>
</dbReference>
<dbReference type="AlphaFoldDB" id="C4LE38"/>
<keyword evidence="2" id="KW-1185">Reference proteome</keyword>
<reference evidence="1 2" key="2">
    <citation type="journal article" date="2011" name="Stand. Genomic Sci.">
        <title>Complete genome sequence of Tolumonas auensis type strain (TA 4).</title>
        <authorList>
            <person name="Chertkov O."/>
            <person name="Copeland A."/>
            <person name="Lucas S."/>
            <person name="Lapidus A."/>
            <person name="Berry K.W."/>
            <person name="Detter J.C."/>
            <person name="Del Rio T.G."/>
            <person name="Hammon N."/>
            <person name="Dalin E."/>
            <person name="Tice H."/>
            <person name="Pitluck S."/>
            <person name="Richardson P."/>
            <person name="Bruce D."/>
            <person name="Goodwin L."/>
            <person name="Han C."/>
            <person name="Tapia R."/>
            <person name="Saunders E."/>
            <person name="Schmutz J."/>
            <person name="Brettin T."/>
            <person name="Larimer F."/>
            <person name="Land M."/>
            <person name="Hauser L."/>
            <person name="Spring S."/>
            <person name="Rohde M."/>
            <person name="Kyrpides N.C."/>
            <person name="Ivanova N."/>
            <person name="Goker M."/>
            <person name="Beller H.R."/>
            <person name="Klenk H.P."/>
            <person name="Woyke T."/>
        </authorList>
    </citation>
    <scope>NUCLEOTIDE SEQUENCE [LARGE SCALE GENOMIC DNA]</scope>
    <source>
        <strain evidence="2">DSM 9187 / TA4</strain>
    </source>
</reference>
<evidence type="ECO:0000313" key="2">
    <source>
        <dbReference type="Proteomes" id="UP000009073"/>
    </source>
</evidence>
<dbReference type="EMBL" id="CP001616">
    <property type="protein sequence ID" value="ACQ92859.1"/>
    <property type="molecule type" value="Genomic_DNA"/>
</dbReference>
<sequence>MSVSHSEMKDCLRKLECRTVHQADKITEYMLPGTKFAFYLHDDKSTAQMVLPPALEVFRDMLVSIPGTISKYQYFHHAGMSRFPKKTHGGKKEIHYGLSFEFENDVAVEKFIHQLITIVSQ</sequence>
<gene>
    <name evidence="1" type="ordered locus">Tola_1242</name>
</gene>
<dbReference type="Proteomes" id="UP000009073">
    <property type="component" value="Chromosome"/>
</dbReference>
<protein>
    <submittedName>
        <fullName evidence="1">Uncharacterized protein</fullName>
    </submittedName>
</protein>
<reference evidence="2" key="1">
    <citation type="submission" date="2009-05" db="EMBL/GenBank/DDBJ databases">
        <title>Complete sequence of Tolumonas auensis DSM 9187.</title>
        <authorList>
            <consortium name="US DOE Joint Genome Institute"/>
            <person name="Lucas S."/>
            <person name="Copeland A."/>
            <person name="Lapidus A."/>
            <person name="Glavina del Rio T."/>
            <person name="Tice H."/>
            <person name="Bruce D."/>
            <person name="Goodwin L."/>
            <person name="Pitluck S."/>
            <person name="Chertkov O."/>
            <person name="Brettin T."/>
            <person name="Detter J.C."/>
            <person name="Han C."/>
            <person name="Larimer F."/>
            <person name="Land M."/>
            <person name="Hauser L."/>
            <person name="Kyrpides N."/>
            <person name="Mikhailova N."/>
            <person name="Spring S."/>
            <person name="Beller H."/>
        </authorList>
    </citation>
    <scope>NUCLEOTIDE SEQUENCE [LARGE SCALE GENOMIC DNA]</scope>
    <source>
        <strain evidence="2">DSM 9187 / TA4</strain>
    </source>
</reference>
<name>C4LE38_TOLAT</name>
<dbReference type="HOGENOM" id="CLU_2107345_0_0_6"/>
<proteinExistence type="predicted"/>
<dbReference type="KEGG" id="tau:Tola_1242"/>
<dbReference type="STRING" id="595494.Tola_1242"/>
<accession>C4LE38</accession>
<dbReference type="RefSeq" id="WP_012729458.1">
    <property type="nucleotide sequence ID" value="NC_012691.1"/>
</dbReference>
<dbReference type="Gene3D" id="3.90.1150.40">
    <property type="entry name" value="Protein of unknown function DUF2002"/>
    <property type="match status" value="1"/>
</dbReference>
<organism evidence="1 2">
    <name type="scientific">Tolumonas auensis (strain DSM 9187 / NBRC 110442 / TA 4)</name>
    <dbReference type="NCBI Taxonomy" id="595494"/>
    <lineage>
        <taxon>Bacteria</taxon>
        <taxon>Pseudomonadati</taxon>
        <taxon>Pseudomonadota</taxon>
        <taxon>Gammaproteobacteria</taxon>
        <taxon>Aeromonadales</taxon>
        <taxon>Aeromonadaceae</taxon>
        <taxon>Tolumonas</taxon>
    </lineage>
</organism>
<dbReference type="OrthoDB" id="6291144at2"/>
<evidence type="ECO:0000313" key="1">
    <source>
        <dbReference type="EMBL" id="ACQ92859.1"/>
    </source>
</evidence>